<protein>
    <recommendedName>
        <fullName evidence="7">BHLH domain-containing protein</fullName>
    </recommendedName>
</protein>
<keyword evidence="2" id="KW-0805">Transcription regulation</keyword>
<evidence type="ECO:0000256" key="6">
    <source>
        <dbReference type="SAM" id="MobiDB-lite"/>
    </source>
</evidence>
<dbReference type="CDD" id="cd11419">
    <property type="entry name" value="bHLHzip_TFAP4"/>
    <property type="match status" value="1"/>
</dbReference>
<dbReference type="InParanoid" id="A0A1X7US43"/>
<dbReference type="GO" id="GO:0046983">
    <property type="term" value="F:protein dimerization activity"/>
    <property type="evidence" value="ECO:0007669"/>
    <property type="project" value="InterPro"/>
</dbReference>
<evidence type="ECO:0000256" key="1">
    <source>
        <dbReference type="ARBA" id="ARBA00004123"/>
    </source>
</evidence>
<gene>
    <name evidence="8" type="primary">100635737</name>
</gene>
<dbReference type="PANTHER" id="PTHR15741:SF27">
    <property type="entry name" value="TRANSCRIPTION FACTOR AP-4"/>
    <property type="match status" value="1"/>
</dbReference>
<dbReference type="InterPro" id="IPR011598">
    <property type="entry name" value="bHLH_dom"/>
</dbReference>
<reference evidence="8" key="2">
    <citation type="submission" date="2017-05" db="UniProtKB">
        <authorList>
            <consortium name="EnsemblMetazoa"/>
        </authorList>
    </citation>
    <scope>IDENTIFICATION</scope>
</reference>
<keyword evidence="5" id="KW-0539">Nucleus</keyword>
<dbReference type="EnsemblMetazoa" id="XM_003386901.3">
    <property type="protein sequence ID" value="XP_003386949.1"/>
    <property type="gene ID" value="LOC100635737"/>
</dbReference>
<comment type="subcellular location">
    <subcellularLocation>
        <location evidence="1">Nucleus</location>
    </subcellularLocation>
</comment>
<evidence type="ECO:0000313" key="8">
    <source>
        <dbReference type="EnsemblMetazoa" id="Aqu2.1.30486_001"/>
    </source>
</evidence>
<dbReference type="Gene3D" id="4.10.280.10">
    <property type="entry name" value="Helix-loop-helix DNA-binding domain"/>
    <property type="match status" value="1"/>
</dbReference>
<sequence>MDHTSAFTGFYSPLATAIPPSLRYPYPPTPSSTPARSVGGGGAPTPSGGILYYPQQPLSSPSVIEKGNQSVQEGQASATTSQDDEDESQKRPPLDKKLRRQIANSNERRRMQSINSGFHTLRMLMPHLQGEKLSKASVLQHAAEHIFRLNQDRDRLIQQNTTMRMMLTKYWTNDSKGGDGKMTEGGKVSKATSPITVDEEKATAKELEQIFTAEHELQMIKEELQRERTLRIQAETKNRLLQERMGSGEDSEEGSDVEFYSSRKKSRITPEPRNNLDIIVRAIRQIEGDAFSRSTTPTCSTQERAALFVPITTSNDTSRVSPVTPVFAS</sequence>
<dbReference type="PROSITE" id="PS50888">
    <property type="entry name" value="BHLH"/>
    <property type="match status" value="1"/>
</dbReference>
<dbReference type="KEGG" id="aqu:100635737"/>
<reference evidence="9" key="1">
    <citation type="journal article" date="2010" name="Nature">
        <title>The Amphimedon queenslandica genome and the evolution of animal complexity.</title>
        <authorList>
            <person name="Srivastava M."/>
            <person name="Simakov O."/>
            <person name="Chapman J."/>
            <person name="Fahey B."/>
            <person name="Gauthier M.E."/>
            <person name="Mitros T."/>
            <person name="Richards G.S."/>
            <person name="Conaco C."/>
            <person name="Dacre M."/>
            <person name="Hellsten U."/>
            <person name="Larroux C."/>
            <person name="Putnam N.H."/>
            <person name="Stanke M."/>
            <person name="Adamska M."/>
            <person name="Darling A."/>
            <person name="Degnan S.M."/>
            <person name="Oakley T.H."/>
            <person name="Plachetzki D.C."/>
            <person name="Zhai Y."/>
            <person name="Adamski M."/>
            <person name="Calcino A."/>
            <person name="Cummins S.F."/>
            <person name="Goodstein D.M."/>
            <person name="Harris C."/>
            <person name="Jackson D.J."/>
            <person name="Leys S.P."/>
            <person name="Shu S."/>
            <person name="Woodcroft B.J."/>
            <person name="Vervoort M."/>
            <person name="Kosik K.S."/>
            <person name="Manning G."/>
            <person name="Degnan B.M."/>
            <person name="Rokhsar D.S."/>
        </authorList>
    </citation>
    <scope>NUCLEOTIDE SEQUENCE [LARGE SCALE GENOMIC DNA]</scope>
</reference>
<dbReference type="EnsemblMetazoa" id="Aqu2.1.30486_001">
    <property type="protein sequence ID" value="Aqu2.1.30486_001"/>
    <property type="gene ID" value="Aqu2.1.30486"/>
</dbReference>
<dbReference type="PANTHER" id="PTHR15741">
    <property type="entry name" value="BASIC HELIX-LOOP-HELIX ZIP TRANSCRIPTION FACTOR"/>
    <property type="match status" value="1"/>
</dbReference>
<feature type="domain" description="BHLH" evidence="7">
    <location>
        <begin position="98"/>
        <end position="149"/>
    </location>
</feature>
<dbReference type="Pfam" id="PF00010">
    <property type="entry name" value="HLH"/>
    <property type="match status" value="1"/>
</dbReference>
<feature type="region of interest" description="Disordered" evidence="6">
    <location>
        <begin position="241"/>
        <end position="270"/>
    </location>
</feature>
<feature type="region of interest" description="Disordered" evidence="6">
    <location>
        <begin position="1"/>
        <end position="113"/>
    </location>
</feature>
<keyword evidence="9" id="KW-1185">Reference proteome</keyword>
<accession>A0A1X7US43</accession>
<feature type="compositionally biased region" description="Polar residues" evidence="6">
    <location>
        <begin position="56"/>
        <end position="81"/>
    </location>
</feature>
<organism evidence="8">
    <name type="scientific">Amphimedon queenslandica</name>
    <name type="common">Sponge</name>
    <dbReference type="NCBI Taxonomy" id="400682"/>
    <lineage>
        <taxon>Eukaryota</taxon>
        <taxon>Metazoa</taxon>
        <taxon>Porifera</taxon>
        <taxon>Demospongiae</taxon>
        <taxon>Heteroscleromorpha</taxon>
        <taxon>Haplosclerida</taxon>
        <taxon>Niphatidae</taxon>
        <taxon>Amphimedon</taxon>
    </lineage>
</organism>
<evidence type="ECO:0000259" key="7">
    <source>
        <dbReference type="PROSITE" id="PS50888"/>
    </source>
</evidence>
<dbReference type="GO" id="GO:0005634">
    <property type="term" value="C:nucleus"/>
    <property type="evidence" value="ECO:0007669"/>
    <property type="project" value="UniProtKB-SubCell"/>
</dbReference>
<dbReference type="SUPFAM" id="SSF47459">
    <property type="entry name" value="HLH, helix-loop-helix DNA-binding domain"/>
    <property type="match status" value="1"/>
</dbReference>
<dbReference type="OrthoDB" id="10029128at2759"/>
<proteinExistence type="predicted"/>
<dbReference type="InterPro" id="IPR052207">
    <property type="entry name" value="Max-like/E-box_TFs"/>
</dbReference>
<dbReference type="AlphaFoldDB" id="A0A1X7US43"/>
<keyword evidence="3" id="KW-0238">DNA-binding</keyword>
<keyword evidence="4" id="KW-0804">Transcription</keyword>
<evidence type="ECO:0000256" key="5">
    <source>
        <dbReference type="ARBA" id="ARBA00023242"/>
    </source>
</evidence>
<dbReference type="GO" id="GO:0000981">
    <property type="term" value="F:DNA-binding transcription factor activity, RNA polymerase II-specific"/>
    <property type="evidence" value="ECO:0007669"/>
    <property type="project" value="TreeGrafter"/>
</dbReference>
<dbReference type="GO" id="GO:0000978">
    <property type="term" value="F:RNA polymerase II cis-regulatory region sequence-specific DNA binding"/>
    <property type="evidence" value="ECO:0007669"/>
    <property type="project" value="TreeGrafter"/>
</dbReference>
<dbReference type="Proteomes" id="UP000007879">
    <property type="component" value="Unassembled WGS sequence"/>
</dbReference>
<dbReference type="eggNOG" id="KOG0561">
    <property type="taxonomic scope" value="Eukaryota"/>
</dbReference>
<evidence type="ECO:0000256" key="4">
    <source>
        <dbReference type="ARBA" id="ARBA00023163"/>
    </source>
</evidence>
<dbReference type="STRING" id="400682.A0A1X7US43"/>
<evidence type="ECO:0000256" key="2">
    <source>
        <dbReference type="ARBA" id="ARBA00023015"/>
    </source>
</evidence>
<evidence type="ECO:0000313" key="9">
    <source>
        <dbReference type="Proteomes" id="UP000007879"/>
    </source>
</evidence>
<name>A0A1X7US43_AMPQE</name>
<dbReference type="SMART" id="SM00353">
    <property type="entry name" value="HLH"/>
    <property type="match status" value="1"/>
</dbReference>
<dbReference type="InterPro" id="IPR036638">
    <property type="entry name" value="HLH_DNA-bd_sf"/>
</dbReference>
<evidence type="ECO:0000256" key="3">
    <source>
        <dbReference type="ARBA" id="ARBA00023125"/>
    </source>
</evidence>